<name>A0A0V0ZTT2_9BILA</name>
<evidence type="ECO:0000313" key="2">
    <source>
        <dbReference type="Proteomes" id="UP000054783"/>
    </source>
</evidence>
<gene>
    <name evidence="1" type="ORF">T12_16650</name>
</gene>
<dbReference type="AlphaFoldDB" id="A0A0V0ZTT2"/>
<keyword evidence="2" id="KW-1185">Reference proteome</keyword>
<dbReference type="EMBL" id="JYDQ01000093">
    <property type="protein sequence ID" value="KRY15582.1"/>
    <property type="molecule type" value="Genomic_DNA"/>
</dbReference>
<dbReference type="Proteomes" id="UP000054783">
    <property type="component" value="Unassembled WGS sequence"/>
</dbReference>
<accession>A0A0V0ZTT2</accession>
<comment type="caution">
    <text evidence="1">The sequence shown here is derived from an EMBL/GenBank/DDBJ whole genome shotgun (WGS) entry which is preliminary data.</text>
</comment>
<reference evidence="1 2" key="1">
    <citation type="submission" date="2015-01" db="EMBL/GenBank/DDBJ databases">
        <title>Evolution of Trichinella species and genotypes.</title>
        <authorList>
            <person name="Korhonen P.K."/>
            <person name="Edoardo P."/>
            <person name="Giuseppe L.R."/>
            <person name="Gasser R.B."/>
        </authorList>
    </citation>
    <scope>NUCLEOTIDE SEQUENCE [LARGE SCALE GENOMIC DNA]</scope>
    <source>
        <strain evidence="1">ISS2496</strain>
    </source>
</reference>
<sequence>MPFGLRNVSAKTLATLQDSYKWRRLHVRTPLLVDVSLWVPLMSCAQHEIGNSQRYGQSWKNEVEFNDEKSHSFSRDRYNFKL</sequence>
<protein>
    <submittedName>
        <fullName evidence="1">Uncharacterized protein</fullName>
    </submittedName>
</protein>
<proteinExistence type="predicted"/>
<organism evidence="1 2">
    <name type="scientific">Trichinella patagoniensis</name>
    <dbReference type="NCBI Taxonomy" id="990121"/>
    <lineage>
        <taxon>Eukaryota</taxon>
        <taxon>Metazoa</taxon>
        <taxon>Ecdysozoa</taxon>
        <taxon>Nematoda</taxon>
        <taxon>Enoplea</taxon>
        <taxon>Dorylaimia</taxon>
        <taxon>Trichinellida</taxon>
        <taxon>Trichinellidae</taxon>
        <taxon>Trichinella</taxon>
    </lineage>
</organism>
<evidence type="ECO:0000313" key="1">
    <source>
        <dbReference type="EMBL" id="KRY15582.1"/>
    </source>
</evidence>